<dbReference type="RefSeq" id="WP_189326477.1">
    <property type="nucleotide sequence ID" value="NZ_BMPQ01000032.1"/>
</dbReference>
<protein>
    <recommendedName>
        <fullName evidence="8">Transposase</fullName>
    </recommendedName>
</protein>
<reference evidence="6" key="2">
    <citation type="submission" date="2020-09" db="EMBL/GenBank/DDBJ databases">
        <authorList>
            <person name="Sun Q."/>
            <person name="Ohkuma M."/>
        </authorList>
    </citation>
    <scope>NUCLEOTIDE SEQUENCE</scope>
    <source>
        <strain evidence="6">JCM 3035</strain>
    </source>
</reference>
<evidence type="ECO:0008006" key="8">
    <source>
        <dbReference type="Google" id="ProtNLM"/>
    </source>
</evidence>
<keyword evidence="2" id="KW-0233">DNA recombination</keyword>
<feature type="coiled-coil region" evidence="3">
    <location>
        <begin position="102"/>
        <end position="188"/>
    </location>
</feature>
<comment type="caution">
    <text evidence="6">The sequence shown here is derived from an EMBL/GenBank/DDBJ whole genome shotgun (WGS) entry which is preliminary data.</text>
</comment>
<dbReference type="InterPro" id="IPR050639">
    <property type="entry name" value="SSR_resolvase"/>
</dbReference>
<dbReference type="Pfam" id="PF13340">
    <property type="entry name" value="DUF4096"/>
    <property type="match status" value="1"/>
</dbReference>
<dbReference type="InterPro" id="IPR025827">
    <property type="entry name" value="Zn_ribbon_recom_dom"/>
</dbReference>
<feature type="domain" description="Recombinase zinc beta ribbon" evidence="5">
    <location>
        <begin position="18"/>
        <end position="77"/>
    </location>
</feature>
<gene>
    <name evidence="6" type="ORF">GCM10010094_77950</name>
</gene>
<proteinExistence type="predicted"/>
<evidence type="ECO:0000256" key="1">
    <source>
        <dbReference type="ARBA" id="ARBA00023125"/>
    </source>
</evidence>
<dbReference type="Pfam" id="PF13408">
    <property type="entry name" value="Zn_ribbon_recom"/>
    <property type="match status" value="1"/>
</dbReference>
<evidence type="ECO:0000256" key="2">
    <source>
        <dbReference type="ARBA" id="ARBA00023172"/>
    </source>
</evidence>
<evidence type="ECO:0000256" key="3">
    <source>
        <dbReference type="SAM" id="Coils"/>
    </source>
</evidence>
<feature type="domain" description="Insertion element IS402-like" evidence="4">
    <location>
        <begin position="238"/>
        <end position="303"/>
    </location>
</feature>
<sequence>MARNRRGNRVKEQRQLYPLSGRVKGQCGGRYTGVRCKDPSGRVYRCSGKTEKYAKAPICSCSRIHADSLEQRIWMEVCTLLGDRDRLCALAEDWAGLASGGKINFEQRIAELDRQIEAQDAAIAAVMVVAAKQENPANAIEKAARTLNEEREQLVKMKSEVLAWQVEAEEASQRIQDLEALAQLARDRLHNMPPEQQREVLDLMDVRVMVTGPVPKVRKADCSLTRWFRQRGRPVPVLTDKEWAKIEPVLTAARKRQRKDCLSDREVMEAILHKARTGHPWPSTGYQSRYQRWAASGLWEEIMDLLADAEGTPVPPAGALPPLRVEGRVDPRLLVGVGSTPHSTVATSKGISDSDAYPFSPWTVSAFGCTGTMRLP</sequence>
<dbReference type="Proteomes" id="UP000637788">
    <property type="component" value="Unassembled WGS sequence"/>
</dbReference>
<evidence type="ECO:0000259" key="4">
    <source>
        <dbReference type="Pfam" id="PF13340"/>
    </source>
</evidence>
<dbReference type="GO" id="GO:0000150">
    <property type="term" value="F:DNA strand exchange activity"/>
    <property type="evidence" value="ECO:0007669"/>
    <property type="project" value="TreeGrafter"/>
</dbReference>
<dbReference type="GO" id="GO:0003677">
    <property type="term" value="F:DNA binding"/>
    <property type="evidence" value="ECO:0007669"/>
    <property type="project" value="UniProtKB-KW"/>
</dbReference>
<keyword evidence="1" id="KW-0238">DNA-binding</keyword>
<dbReference type="PANTHER" id="PTHR30461">
    <property type="entry name" value="DNA-INVERTASE FROM LAMBDOID PROPHAGE"/>
    <property type="match status" value="1"/>
</dbReference>
<dbReference type="AlphaFoldDB" id="A0A917RFR6"/>
<reference evidence="6" key="1">
    <citation type="journal article" date="2014" name="Int. J. Syst. Evol. Microbiol.">
        <title>Complete genome sequence of Corynebacterium casei LMG S-19264T (=DSM 44701T), isolated from a smear-ripened cheese.</title>
        <authorList>
            <consortium name="US DOE Joint Genome Institute (JGI-PGF)"/>
            <person name="Walter F."/>
            <person name="Albersmeier A."/>
            <person name="Kalinowski J."/>
            <person name="Ruckert C."/>
        </authorList>
    </citation>
    <scope>NUCLEOTIDE SEQUENCE</scope>
    <source>
        <strain evidence="6">JCM 3035</strain>
    </source>
</reference>
<evidence type="ECO:0000313" key="6">
    <source>
        <dbReference type="EMBL" id="GGL05599.1"/>
    </source>
</evidence>
<dbReference type="PANTHER" id="PTHR30461:SF2">
    <property type="entry name" value="SERINE RECOMBINASE PINE-RELATED"/>
    <property type="match status" value="1"/>
</dbReference>
<organism evidence="6 7">
    <name type="scientific">Streptomyces flaveus</name>
    <dbReference type="NCBI Taxonomy" id="66370"/>
    <lineage>
        <taxon>Bacteria</taxon>
        <taxon>Bacillati</taxon>
        <taxon>Actinomycetota</taxon>
        <taxon>Actinomycetes</taxon>
        <taxon>Kitasatosporales</taxon>
        <taxon>Streptomycetaceae</taxon>
        <taxon>Streptomyces</taxon>
        <taxon>Streptomyces aurantiacus group</taxon>
    </lineage>
</organism>
<keyword evidence="7" id="KW-1185">Reference proteome</keyword>
<evidence type="ECO:0000259" key="5">
    <source>
        <dbReference type="Pfam" id="PF13408"/>
    </source>
</evidence>
<name>A0A917RFR6_9ACTN</name>
<dbReference type="InterPro" id="IPR025161">
    <property type="entry name" value="IS402-like_dom"/>
</dbReference>
<accession>A0A917RFR6</accession>
<keyword evidence="3" id="KW-0175">Coiled coil</keyword>
<dbReference type="EMBL" id="BMPQ01000032">
    <property type="protein sequence ID" value="GGL05599.1"/>
    <property type="molecule type" value="Genomic_DNA"/>
</dbReference>
<evidence type="ECO:0000313" key="7">
    <source>
        <dbReference type="Proteomes" id="UP000637788"/>
    </source>
</evidence>